<evidence type="ECO:0000259" key="3">
    <source>
        <dbReference type="Pfam" id="PF05569"/>
    </source>
</evidence>
<dbReference type="RefSeq" id="WP_092136540.1">
    <property type="nucleotide sequence ID" value="NZ_FNQK01000024.1"/>
</dbReference>
<keyword evidence="1" id="KW-0472">Membrane</keyword>
<dbReference type="InterPro" id="IPR037682">
    <property type="entry name" value="TonB_C"/>
</dbReference>
<dbReference type="STRING" id="283786.SAMN04487990_12420"/>
<feature type="domain" description="TonB C-terminal" evidence="2">
    <location>
        <begin position="397"/>
        <end position="469"/>
    </location>
</feature>
<dbReference type="Gene3D" id="3.30.1150.10">
    <property type="match status" value="1"/>
</dbReference>
<feature type="transmembrane region" description="Helical" evidence="1">
    <location>
        <begin position="6"/>
        <end position="22"/>
    </location>
</feature>
<keyword evidence="1" id="KW-1133">Transmembrane helix</keyword>
<dbReference type="OrthoDB" id="1522859at2"/>
<evidence type="ECO:0000256" key="1">
    <source>
        <dbReference type="SAM" id="Phobius"/>
    </source>
</evidence>
<dbReference type="InterPro" id="IPR008756">
    <property type="entry name" value="Peptidase_M56"/>
</dbReference>
<dbReference type="Pfam" id="PF03544">
    <property type="entry name" value="TonB_C"/>
    <property type="match status" value="1"/>
</dbReference>
<dbReference type="AlphaFoldDB" id="A0A1H4D4K5"/>
<organism evidence="4 5">
    <name type="scientific">Bizionia paragorgiae</name>
    <dbReference type="NCBI Taxonomy" id="283786"/>
    <lineage>
        <taxon>Bacteria</taxon>
        <taxon>Pseudomonadati</taxon>
        <taxon>Bacteroidota</taxon>
        <taxon>Flavobacteriia</taxon>
        <taxon>Flavobacteriales</taxon>
        <taxon>Flavobacteriaceae</taxon>
        <taxon>Bizionia</taxon>
    </lineage>
</organism>
<evidence type="ECO:0000259" key="2">
    <source>
        <dbReference type="Pfam" id="PF03544"/>
    </source>
</evidence>
<dbReference type="Proteomes" id="UP000198846">
    <property type="component" value="Unassembled WGS sequence"/>
</dbReference>
<feature type="domain" description="Peptidase M56" evidence="3">
    <location>
        <begin position="159"/>
        <end position="259"/>
    </location>
</feature>
<reference evidence="5" key="1">
    <citation type="submission" date="2016-10" db="EMBL/GenBank/DDBJ databases">
        <authorList>
            <person name="Varghese N."/>
            <person name="Submissions S."/>
        </authorList>
    </citation>
    <scope>NUCLEOTIDE SEQUENCE [LARGE SCALE GENOMIC DNA]</scope>
    <source>
        <strain evidence="5">DSM 23842</strain>
    </source>
</reference>
<gene>
    <name evidence="4" type="ORF">SAMN04487990_12420</name>
</gene>
<accession>A0A1H4D4K5</accession>
<name>A0A1H4D4K5_BIZPA</name>
<evidence type="ECO:0000313" key="5">
    <source>
        <dbReference type="Proteomes" id="UP000198846"/>
    </source>
</evidence>
<feature type="transmembrane region" description="Helical" evidence="1">
    <location>
        <begin position="135"/>
        <end position="154"/>
    </location>
</feature>
<dbReference type="PANTHER" id="PTHR34978:SF3">
    <property type="entry name" value="SLR0241 PROTEIN"/>
    <property type="match status" value="1"/>
</dbReference>
<dbReference type="Pfam" id="PF05569">
    <property type="entry name" value="Peptidase_M56"/>
    <property type="match status" value="1"/>
</dbReference>
<dbReference type="GO" id="GO:0055085">
    <property type="term" value="P:transmembrane transport"/>
    <property type="evidence" value="ECO:0007669"/>
    <property type="project" value="InterPro"/>
</dbReference>
<feature type="transmembrane region" description="Helical" evidence="1">
    <location>
        <begin position="100"/>
        <end position="123"/>
    </location>
</feature>
<evidence type="ECO:0000313" key="4">
    <source>
        <dbReference type="EMBL" id="SEA67466.1"/>
    </source>
</evidence>
<dbReference type="EMBL" id="FNQK01000024">
    <property type="protein sequence ID" value="SEA67466.1"/>
    <property type="molecule type" value="Genomic_DNA"/>
</dbReference>
<dbReference type="SUPFAM" id="SSF74653">
    <property type="entry name" value="TolA/TonB C-terminal domain"/>
    <property type="match status" value="1"/>
</dbReference>
<dbReference type="PANTHER" id="PTHR34978">
    <property type="entry name" value="POSSIBLE SENSOR-TRANSDUCER PROTEIN BLAR"/>
    <property type="match status" value="1"/>
</dbReference>
<protein>
    <submittedName>
        <fullName evidence="4">Signal transducer regulating beta-lactamase production, contains metallopeptidase domain</fullName>
    </submittedName>
</protein>
<keyword evidence="5" id="KW-1185">Reference proteome</keyword>
<proteinExistence type="predicted"/>
<feature type="transmembrane region" description="Helical" evidence="1">
    <location>
        <begin position="34"/>
        <end position="51"/>
    </location>
</feature>
<sequence>MLHYCIQIIVFQSLFLLVYDIVLKKETFFNYNRAYLLVTVLISLVIPFVKIDHFKRIIPEAYVVSLPEVIIGSSPHKFLGVQHLDPVFISNITVFTWENLLFFGWVISALILSFKVFQIIKLLRGNQGEKQGRITLIYLKNSTSAFSFFNFIFLGDAISTSKRSAILAHEKVHVSQKHSLDLLVFELLRILFWFNPLIYIYQKRIAEVHEFIADSKAVKQHSKKVYYENLLSQVFDTQSISFINPFFKQSLIKKRIIMLSKSKSNRVNVLKYTLVLPLVVFMLVYTSCTAQEDNTNQNLSIVQQIEALKSSISTQGTITPLEEKALVELVEMLEESKVNTLKIEREHLLSNNQDSFSFLDIDEVPTFAECEDLGSNTEKRKCFSKMVNTFVANHFNPKVADELKLVGNQKISVFFTIAKNGEIKDIKTRGPHILLEEEAKRVVSLLPKINAGKQDGKPVNVTFFLPIHFMVK</sequence>
<dbReference type="InterPro" id="IPR052173">
    <property type="entry name" value="Beta-lactam_resp_regulator"/>
</dbReference>
<keyword evidence="1" id="KW-0812">Transmembrane</keyword>